<feature type="chain" id="PRO_5043899743" evidence="10">
    <location>
        <begin position="24"/>
        <end position="1537"/>
    </location>
</feature>
<feature type="domain" description="Cadherin" evidence="11">
    <location>
        <begin position="874"/>
        <end position="961"/>
    </location>
</feature>
<evidence type="ECO:0000256" key="6">
    <source>
        <dbReference type="ARBA" id="ARBA00022989"/>
    </source>
</evidence>
<dbReference type="SMART" id="SM00112">
    <property type="entry name" value="CA"/>
    <property type="match status" value="13"/>
</dbReference>
<dbReference type="PROSITE" id="PS50268">
    <property type="entry name" value="CADHERIN_2"/>
    <property type="match status" value="13"/>
</dbReference>
<keyword evidence="6" id="KW-1133">Transmembrane helix</keyword>
<dbReference type="PANTHER" id="PTHR24028">
    <property type="entry name" value="CADHERIN-87A"/>
    <property type="match status" value="1"/>
</dbReference>
<evidence type="ECO:0000313" key="13">
    <source>
        <dbReference type="Proteomes" id="UP001165289"/>
    </source>
</evidence>
<keyword evidence="13" id="KW-1185">Reference proteome</keyword>
<dbReference type="GO" id="GO:0005886">
    <property type="term" value="C:plasma membrane"/>
    <property type="evidence" value="ECO:0007669"/>
    <property type="project" value="InterPro"/>
</dbReference>
<dbReference type="SUPFAM" id="SSF49313">
    <property type="entry name" value="Cadherin-like"/>
    <property type="match status" value="14"/>
</dbReference>
<gene>
    <name evidence="12" type="ORF">LOD99_12652</name>
</gene>
<feature type="domain" description="Cadherin" evidence="11">
    <location>
        <begin position="129"/>
        <end position="230"/>
    </location>
</feature>
<keyword evidence="3" id="KW-0677">Repeat</keyword>
<evidence type="ECO:0000256" key="10">
    <source>
        <dbReference type="SAM" id="SignalP"/>
    </source>
</evidence>
<evidence type="ECO:0000313" key="12">
    <source>
        <dbReference type="EMBL" id="KAI6646531.1"/>
    </source>
</evidence>
<feature type="domain" description="Cadherin" evidence="11">
    <location>
        <begin position="440"/>
        <end position="546"/>
    </location>
</feature>
<feature type="domain" description="Cadherin" evidence="11">
    <location>
        <begin position="230"/>
        <end position="342"/>
    </location>
</feature>
<keyword evidence="2" id="KW-0812">Transmembrane</keyword>
<feature type="domain" description="Cadherin" evidence="11">
    <location>
        <begin position="753"/>
        <end position="854"/>
    </location>
</feature>
<dbReference type="FunFam" id="2.60.40.60:FF:000035">
    <property type="entry name" value="Protocadherin Fat 3"/>
    <property type="match status" value="1"/>
</dbReference>
<accession>A0AAV7JCV3</accession>
<evidence type="ECO:0000256" key="9">
    <source>
        <dbReference type="PROSITE-ProRule" id="PRU00043"/>
    </source>
</evidence>
<dbReference type="PRINTS" id="PR00205">
    <property type="entry name" value="CADHERIN"/>
</dbReference>
<feature type="domain" description="Cadherin" evidence="11">
    <location>
        <begin position="958"/>
        <end position="1052"/>
    </location>
</feature>
<feature type="domain" description="Cadherin" evidence="11">
    <location>
        <begin position="30"/>
        <end position="128"/>
    </location>
</feature>
<dbReference type="Pfam" id="PF00028">
    <property type="entry name" value="Cadherin"/>
    <property type="match status" value="5"/>
</dbReference>
<dbReference type="Proteomes" id="UP001165289">
    <property type="component" value="Unassembled WGS sequence"/>
</dbReference>
<proteinExistence type="predicted"/>
<dbReference type="InterPro" id="IPR002126">
    <property type="entry name" value="Cadherin-like_dom"/>
</dbReference>
<feature type="domain" description="Cadherin" evidence="11">
    <location>
        <begin position="337"/>
        <end position="439"/>
    </location>
</feature>
<dbReference type="PANTHER" id="PTHR24028:SF328">
    <property type="entry name" value="CADHERIN-3"/>
    <property type="match status" value="1"/>
</dbReference>
<feature type="domain" description="Cadherin" evidence="11">
    <location>
        <begin position="1251"/>
        <end position="1358"/>
    </location>
</feature>
<keyword evidence="10" id="KW-0732">Signal</keyword>
<protein>
    <submittedName>
        <fullName evidence="12">Protocadherin Fat 4 isoform X1</fullName>
    </submittedName>
</protein>
<evidence type="ECO:0000256" key="1">
    <source>
        <dbReference type="ARBA" id="ARBA00004167"/>
    </source>
</evidence>
<keyword evidence="5" id="KW-0130">Cell adhesion</keyword>
<comment type="subcellular location">
    <subcellularLocation>
        <location evidence="1">Membrane</location>
        <topology evidence="1">Single-pass membrane protein</topology>
    </subcellularLocation>
</comment>
<evidence type="ECO:0000259" key="11">
    <source>
        <dbReference type="PROSITE" id="PS50268"/>
    </source>
</evidence>
<dbReference type="InterPro" id="IPR020894">
    <property type="entry name" value="Cadherin_CS"/>
</dbReference>
<comment type="caution">
    <text evidence="12">The sequence shown here is derived from an EMBL/GenBank/DDBJ whole genome shotgun (WGS) entry which is preliminary data.</text>
</comment>
<feature type="domain" description="Cadherin" evidence="11">
    <location>
        <begin position="547"/>
        <end position="649"/>
    </location>
</feature>
<feature type="signal peptide" evidence="10">
    <location>
        <begin position="1"/>
        <end position="23"/>
    </location>
</feature>
<dbReference type="CDD" id="cd11304">
    <property type="entry name" value="Cadherin_repeat"/>
    <property type="match status" value="12"/>
</dbReference>
<dbReference type="InterPro" id="IPR050174">
    <property type="entry name" value="Protocadherin/Cadherin-CA"/>
</dbReference>
<feature type="domain" description="Cadherin" evidence="11">
    <location>
        <begin position="650"/>
        <end position="752"/>
    </location>
</feature>
<evidence type="ECO:0000256" key="7">
    <source>
        <dbReference type="ARBA" id="ARBA00023136"/>
    </source>
</evidence>
<reference evidence="12 13" key="1">
    <citation type="journal article" date="2023" name="BMC Biol.">
        <title>The compact genome of the sponge Oopsacas minuta (Hexactinellida) is lacking key metazoan core genes.</title>
        <authorList>
            <person name="Santini S."/>
            <person name="Schenkelaars Q."/>
            <person name="Jourda C."/>
            <person name="Duchesne M."/>
            <person name="Belahbib H."/>
            <person name="Rocher C."/>
            <person name="Selva M."/>
            <person name="Riesgo A."/>
            <person name="Vervoort M."/>
            <person name="Leys S.P."/>
            <person name="Kodjabachian L."/>
            <person name="Le Bivic A."/>
            <person name="Borchiellini C."/>
            <person name="Claverie J.M."/>
            <person name="Renard E."/>
        </authorList>
    </citation>
    <scope>NUCLEOTIDE SEQUENCE [LARGE SCALE GENOMIC DNA]</scope>
    <source>
        <strain evidence="12">SPO-2</strain>
    </source>
</reference>
<keyword evidence="7" id="KW-0472">Membrane</keyword>
<feature type="domain" description="Cadherin" evidence="11">
    <location>
        <begin position="1157"/>
        <end position="1250"/>
    </location>
</feature>
<keyword evidence="4 9" id="KW-0106">Calcium</keyword>
<evidence type="ECO:0000256" key="2">
    <source>
        <dbReference type="ARBA" id="ARBA00022692"/>
    </source>
</evidence>
<dbReference type="GO" id="GO:0005509">
    <property type="term" value="F:calcium ion binding"/>
    <property type="evidence" value="ECO:0007669"/>
    <property type="project" value="UniProtKB-UniRule"/>
</dbReference>
<dbReference type="EMBL" id="JAKMXF010000354">
    <property type="protein sequence ID" value="KAI6646531.1"/>
    <property type="molecule type" value="Genomic_DNA"/>
</dbReference>
<keyword evidence="8" id="KW-0325">Glycoprotein</keyword>
<sequence>MLSLHIIKCIVLLLLSLIQGSIQSNIANFTRTLYQTSFLENQPVGTSSLRLELQTVIPTSLITISLQGHLNTHFFVSSDDIIHNAVILDRENTSQYDLIAIALYNNSIVSSADVSIKIKDVNDNSPYCDNRFYSVEVNETYIVDSILGLQCWDLDEGYNSSLIYYTQNNYSTFTISSNGSIGLYQSLDYEQYIDGILLEVTISDQGDNPLTTEVFVFVTILPVNEFAPQFVDLMPTSISENTKPGSRITQISALDLDSGKDGDVFYYLTSPEEEDLFHLDVYSGSLYLLRSLDHERSTSYSLHITASNSATRSVDSLNTSTVLLLTILDIPDDLHFSTEAEFSTVSEDIEIGVEITLLKCETSSIMNLDISYSITSPSSHPFCIHTSTGAIYTRSFLDYETQPNYHLTVSCSCCSSPSLQSHASLFISLSDVNDFPPMFSPSEYVLYLSEQTEPGADILHLNTTDMDTGIYGQVQYQLLNHQNMFYLHSNTGILYLRGILDYTQSPYNVTILAANSYTPLPSDPLSNRATVQILITEYFRDMPPNCPQDTEILILEETTALGQSIATISCNNNDTLNLDFFILSPNITDLPFYVSLEGNLFLQDYLDYDMSERFYLIEIQAIQTYSPFYASSVFLHVIVTPVNEHKPVFNQTQYSLSLSEFTAVSSNIFSVLASDEDSAPDGGVIYTFLTNFDTFSIDPVSGLVYLISALDYNIMPEYNLSIIATDYSNNPFSSTAILNIHVINENNGPPICNPTHIQLSIFENITSETVVAMYLCTDPDNILLPTEFVLSLSSPINQILSANHNSIVLTSQLDYELITAYTGVLVVSEPNSTFSSHITIFLLVEQSNDFSPFFTNLPYQLIIDSSTVDPLYPVYSVIADDLDAGIDGDITFSIQDHTDLFLIDKFTGEIWLIYPVKQITNNNIELTILATDKALSDPLTNSSILSISIIYQQVYSCESYFYSLSVSEDIHVNSTLLDVNCQSPAQYILDDVIFSQIFRVESNGSLILTIPLDAERYASYFSTISVIFAHNTSLTVAIVISVQDVNEFPPSFISPTSYLEFVSNIQLGTLLITYLAIDRDISYNKVEYSLVDAIPGLYISPSTGELYLSSRDIFSLSSPINVSIMARDNAPNTQNSTTELLLNIIIYSIDMLQPSPSYPIFIFSVREDQPLGYVVGMIECINSVNISYVLQSDNTFYVQRETGKLILDKSLNYAQQQSYTLDTSCYSNNLSSQFFTIVTVVDINEYPPVLFPDINTVYLYENTTVGELIHTVSCYDPDNSSTHLYYEITHVEPNQSIFTISHATGEIYLLNTLDYEIHTSYTLYITVYDGISSHANTQRLEVILTIHVLDINDNSPVCPHILTLHITHEDNNTRELVNVLNCSDTDSTAITNLKYFEINTLYGNYFELEMQGNPPAWYLYFLLVEARESHNGSLFNAYFHNIKCCDGSTPELCTVMLVLVTTVVKPILTEGLNATQLGLAIRSEGLENVITLFFNISESNWIAVVDHFKLVTANILTAYCIRNPFKCSILEDCSSQR</sequence>
<dbReference type="Gene3D" id="2.60.40.60">
    <property type="entry name" value="Cadherins"/>
    <property type="match status" value="13"/>
</dbReference>
<name>A0AAV7JCV3_9METZ</name>
<dbReference type="PROSITE" id="PS00232">
    <property type="entry name" value="CADHERIN_1"/>
    <property type="match status" value="2"/>
</dbReference>
<dbReference type="InterPro" id="IPR015919">
    <property type="entry name" value="Cadherin-like_sf"/>
</dbReference>
<evidence type="ECO:0000256" key="8">
    <source>
        <dbReference type="ARBA" id="ARBA00023180"/>
    </source>
</evidence>
<dbReference type="GO" id="GO:0007156">
    <property type="term" value="P:homophilic cell adhesion via plasma membrane adhesion molecules"/>
    <property type="evidence" value="ECO:0007669"/>
    <property type="project" value="InterPro"/>
</dbReference>
<evidence type="ECO:0000256" key="4">
    <source>
        <dbReference type="ARBA" id="ARBA00022837"/>
    </source>
</evidence>
<evidence type="ECO:0000256" key="5">
    <source>
        <dbReference type="ARBA" id="ARBA00022889"/>
    </source>
</evidence>
<organism evidence="12 13">
    <name type="scientific">Oopsacas minuta</name>
    <dbReference type="NCBI Taxonomy" id="111878"/>
    <lineage>
        <taxon>Eukaryota</taxon>
        <taxon>Metazoa</taxon>
        <taxon>Porifera</taxon>
        <taxon>Hexactinellida</taxon>
        <taxon>Hexasterophora</taxon>
        <taxon>Lyssacinosida</taxon>
        <taxon>Leucopsacidae</taxon>
        <taxon>Oopsacas</taxon>
    </lineage>
</organism>
<evidence type="ECO:0000256" key="3">
    <source>
        <dbReference type="ARBA" id="ARBA00022737"/>
    </source>
</evidence>
<feature type="domain" description="Cadherin" evidence="11">
    <location>
        <begin position="1053"/>
        <end position="1161"/>
    </location>
</feature>